<dbReference type="AlphaFoldDB" id="A0A238BXA0"/>
<evidence type="ECO:0000313" key="1">
    <source>
        <dbReference type="EMBL" id="OZC09536.1"/>
    </source>
</evidence>
<sequence length="67" mass="7874">MWKDEGREVVIADEMEWMCVEAQRTKSRGGRIYLKLCVTVTKQKDILKTRVTPDRMTLDMIEITTII</sequence>
<gene>
    <name evidence="1" type="ORF">X798_03494</name>
</gene>
<protein>
    <submittedName>
        <fullName evidence="1">Uncharacterized protein</fullName>
    </submittedName>
</protein>
<reference evidence="1 2" key="1">
    <citation type="submission" date="2015-12" db="EMBL/GenBank/DDBJ databases">
        <title>Draft genome of the nematode, Onchocerca flexuosa.</title>
        <authorList>
            <person name="Mitreva M."/>
        </authorList>
    </citation>
    <scope>NUCLEOTIDE SEQUENCE [LARGE SCALE GENOMIC DNA]</scope>
    <source>
        <strain evidence="1">Red Deer</strain>
    </source>
</reference>
<dbReference type="Proteomes" id="UP000242913">
    <property type="component" value="Unassembled WGS sequence"/>
</dbReference>
<proteinExistence type="predicted"/>
<evidence type="ECO:0000313" key="2">
    <source>
        <dbReference type="Proteomes" id="UP000242913"/>
    </source>
</evidence>
<keyword evidence="2" id="KW-1185">Reference proteome</keyword>
<name>A0A238BXA0_9BILA</name>
<dbReference type="EMBL" id="KZ269993">
    <property type="protein sequence ID" value="OZC09536.1"/>
    <property type="molecule type" value="Genomic_DNA"/>
</dbReference>
<organism evidence="1 2">
    <name type="scientific">Onchocerca flexuosa</name>
    <dbReference type="NCBI Taxonomy" id="387005"/>
    <lineage>
        <taxon>Eukaryota</taxon>
        <taxon>Metazoa</taxon>
        <taxon>Ecdysozoa</taxon>
        <taxon>Nematoda</taxon>
        <taxon>Chromadorea</taxon>
        <taxon>Rhabditida</taxon>
        <taxon>Spirurina</taxon>
        <taxon>Spiruromorpha</taxon>
        <taxon>Filarioidea</taxon>
        <taxon>Onchocercidae</taxon>
        <taxon>Onchocerca</taxon>
    </lineage>
</organism>
<accession>A0A238BXA0</accession>